<keyword evidence="4" id="KW-1185">Reference proteome</keyword>
<feature type="chain" id="PRO_5036478586" evidence="2">
    <location>
        <begin position="20"/>
        <end position="207"/>
    </location>
</feature>
<evidence type="ECO:0000313" key="3">
    <source>
        <dbReference type="EnsemblMetazoa" id="G23966.1:cds"/>
    </source>
</evidence>
<evidence type="ECO:0000313" key="4">
    <source>
        <dbReference type="Proteomes" id="UP000005408"/>
    </source>
</evidence>
<dbReference type="EnsemblMetazoa" id="G23966.1">
    <property type="protein sequence ID" value="G23966.1:cds"/>
    <property type="gene ID" value="G23966"/>
</dbReference>
<dbReference type="Proteomes" id="UP000005408">
    <property type="component" value="Unassembled WGS sequence"/>
</dbReference>
<sequence>MLLMGLVLIIIQIILTVPAKDCNRNRFKCCYNEYFDANTGQCSVCMNGSIGWNCETPCTSGYYGYLCSTPCECEAHMCDKQTGCQPRQEEKYSSVAPNSNGIDLTLNISHNGRSINSEQDSTRYHLLIKVTFGFVVFIMTVVIPANVLYLRWTIKRDIKLATKNSSERNDTIRQNYCTLRHLTSSHQDLINNDALNSPYDELHCSYM</sequence>
<accession>A0A8W8KL87</accession>
<organism evidence="3 4">
    <name type="scientific">Magallana gigas</name>
    <name type="common">Pacific oyster</name>
    <name type="synonym">Crassostrea gigas</name>
    <dbReference type="NCBI Taxonomy" id="29159"/>
    <lineage>
        <taxon>Eukaryota</taxon>
        <taxon>Metazoa</taxon>
        <taxon>Spiralia</taxon>
        <taxon>Lophotrochozoa</taxon>
        <taxon>Mollusca</taxon>
        <taxon>Bivalvia</taxon>
        <taxon>Autobranchia</taxon>
        <taxon>Pteriomorphia</taxon>
        <taxon>Ostreida</taxon>
        <taxon>Ostreoidea</taxon>
        <taxon>Ostreidae</taxon>
        <taxon>Magallana</taxon>
    </lineage>
</organism>
<feature type="transmembrane region" description="Helical" evidence="1">
    <location>
        <begin position="126"/>
        <end position="150"/>
    </location>
</feature>
<proteinExistence type="predicted"/>
<dbReference type="AlphaFoldDB" id="A0A8W8KL87"/>
<keyword evidence="1" id="KW-0812">Transmembrane</keyword>
<keyword evidence="1" id="KW-1133">Transmembrane helix</keyword>
<evidence type="ECO:0000256" key="1">
    <source>
        <dbReference type="SAM" id="Phobius"/>
    </source>
</evidence>
<name>A0A8W8KL87_MAGGI</name>
<keyword evidence="1" id="KW-0472">Membrane</keyword>
<dbReference type="Gene3D" id="2.170.300.10">
    <property type="entry name" value="Tie2 ligand-binding domain superfamily"/>
    <property type="match status" value="1"/>
</dbReference>
<protein>
    <submittedName>
        <fullName evidence="3">Uncharacterized protein</fullName>
    </submittedName>
</protein>
<keyword evidence="2" id="KW-0732">Signal</keyword>
<feature type="signal peptide" evidence="2">
    <location>
        <begin position="1"/>
        <end position="19"/>
    </location>
</feature>
<evidence type="ECO:0000256" key="2">
    <source>
        <dbReference type="SAM" id="SignalP"/>
    </source>
</evidence>
<reference evidence="3" key="1">
    <citation type="submission" date="2022-08" db="UniProtKB">
        <authorList>
            <consortium name="EnsemblMetazoa"/>
        </authorList>
    </citation>
    <scope>IDENTIFICATION</scope>
    <source>
        <strain evidence="3">05x7-T-G4-1.051#20</strain>
    </source>
</reference>